<dbReference type="Pfam" id="PF00535">
    <property type="entry name" value="Glycos_transf_2"/>
    <property type="match status" value="1"/>
</dbReference>
<dbReference type="Gene3D" id="3.90.550.10">
    <property type="entry name" value="Spore Coat Polysaccharide Biosynthesis Protein SpsA, Chain A"/>
    <property type="match status" value="1"/>
</dbReference>
<dbReference type="OrthoDB" id="9785185at2"/>
<protein>
    <recommendedName>
        <fullName evidence="2">Glycosyltransferase 2-like domain-containing protein</fullName>
    </recommendedName>
</protein>
<gene>
    <name evidence="3" type="ORF">CGZ90_03840</name>
</gene>
<reference evidence="3 4" key="1">
    <citation type="submission" date="2017-07" db="EMBL/GenBank/DDBJ databases">
        <title>Fictibacillus sp. nov. GDSW-R2A3 Genome sequencing and assembly.</title>
        <authorList>
            <person name="Mayilraj S."/>
        </authorList>
    </citation>
    <scope>NUCLEOTIDE SEQUENCE [LARGE SCALE GENOMIC DNA]</scope>
    <source>
        <strain evidence="3 4">GDSW-R2A3</strain>
    </source>
</reference>
<dbReference type="InterPro" id="IPR001173">
    <property type="entry name" value="Glyco_trans_2-like"/>
</dbReference>
<dbReference type="InterPro" id="IPR029044">
    <property type="entry name" value="Nucleotide-diphossugar_trans"/>
</dbReference>
<comment type="similarity">
    <text evidence="1">Belongs to the glycosyltransferase 2 family.</text>
</comment>
<dbReference type="PANTHER" id="PTHR22916">
    <property type="entry name" value="GLYCOSYLTRANSFERASE"/>
    <property type="match status" value="1"/>
</dbReference>
<dbReference type="AlphaFoldDB" id="A0A235FDP1"/>
<name>A0A235FDP1_9BACL</name>
<evidence type="ECO:0000256" key="1">
    <source>
        <dbReference type="ARBA" id="ARBA00006739"/>
    </source>
</evidence>
<keyword evidence="4" id="KW-1185">Reference proteome</keyword>
<comment type="caution">
    <text evidence="3">The sequence shown here is derived from an EMBL/GenBank/DDBJ whole genome shotgun (WGS) entry which is preliminary data.</text>
</comment>
<dbReference type="EMBL" id="NOII01000001">
    <property type="protein sequence ID" value="OYD59044.1"/>
    <property type="molecule type" value="Genomic_DNA"/>
</dbReference>
<sequence>MAKVSIIIPFYNCAYVDKAIESALNQTYQDKEVIVVNDGSINHTERITPYLDRIIYIQKENGGTASALNAGLRAATGKYFSWLSSDDLYLPQKVEKQVQVLESLNACVSYMNYYLIDERGKVISQPAGIGFPLVSQFIHKMRRGCIINGCTVMVRMDVFQEFGYFNESLLYTQDYDFWLRILTKHSFHYISEPLVYYRVHGEMGTKKHRKSIPQEILQTKNRHRASTNAAFKAAIEAEIKSGKLKS</sequence>
<dbReference type="PANTHER" id="PTHR22916:SF3">
    <property type="entry name" value="UDP-GLCNAC:BETAGAL BETA-1,3-N-ACETYLGLUCOSAMINYLTRANSFERASE-LIKE PROTEIN 1"/>
    <property type="match status" value="1"/>
</dbReference>
<evidence type="ECO:0000313" key="4">
    <source>
        <dbReference type="Proteomes" id="UP000215059"/>
    </source>
</evidence>
<dbReference type="SUPFAM" id="SSF53448">
    <property type="entry name" value="Nucleotide-diphospho-sugar transferases"/>
    <property type="match status" value="1"/>
</dbReference>
<dbReference type="RefSeq" id="WP_094251004.1">
    <property type="nucleotide sequence ID" value="NZ_JBHLXL010000001.1"/>
</dbReference>
<evidence type="ECO:0000313" key="3">
    <source>
        <dbReference type="EMBL" id="OYD59044.1"/>
    </source>
</evidence>
<feature type="domain" description="Glycosyltransferase 2-like" evidence="2">
    <location>
        <begin position="5"/>
        <end position="129"/>
    </location>
</feature>
<accession>A0A235FDP1</accession>
<dbReference type="Proteomes" id="UP000215059">
    <property type="component" value="Unassembled WGS sequence"/>
</dbReference>
<proteinExistence type="inferred from homology"/>
<evidence type="ECO:0000259" key="2">
    <source>
        <dbReference type="Pfam" id="PF00535"/>
    </source>
</evidence>
<organism evidence="3 4">
    <name type="scientific">Fictibacillus aquaticus</name>
    <dbReference type="NCBI Taxonomy" id="2021314"/>
    <lineage>
        <taxon>Bacteria</taxon>
        <taxon>Bacillati</taxon>
        <taxon>Bacillota</taxon>
        <taxon>Bacilli</taxon>
        <taxon>Bacillales</taxon>
        <taxon>Fictibacillaceae</taxon>
        <taxon>Fictibacillus</taxon>
    </lineage>
</organism>
<dbReference type="GO" id="GO:0016758">
    <property type="term" value="F:hexosyltransferase activity"/>
    <property type="evidence" value="ECO:0007669"/>
    <property type="project" value="UniProtKB-ARBA"/>
</dbReference>